<evidence type="ECO:0000259" key="1">
    <source>
        <dbReference type="Pfam" id="PF13966"/>
    </source>
</evidence>
<dbReference type="InterPro" id="IPR026960">
    <property type="entry name" value="RVT-Znf"/>
</dbReference>
<keyword evidence="3" id="KW-1185">Reference proteome</keyword>
<accession>A0ABR2EF82</accession>
<name>A0ABR2EF82_9ROSI</name>
<comment type="caution">
    <text evidence="2">The sequence shown here is derived from an EMBL/GenBank/DDBJ whole genome shotgun (WGS) entry which is preliminary data.</text>
</comment>
<sequence length="162" mass="18812">MSNLQLGKSKSLIGSLIVTLYNRFALSLCPKLVCVMRFYAGMWGSSLPAKVKITMWRIMNNYLPTYANLQARRLNVINCCPLCKREAENIEHIMRECVFVKELLETQRIPLTTQDADVPWKEWLALAFARLTPTWRHALMITYWTVWYARNKPWTSPGSARA</sequence>
<protein>
    <recommendedName>
        <fullName evidence="1">Reverse transcriptase zinc-binding domain-containing protein</fullName>
    </recommendedName>
</protein>
<dbReference type="Proteomes" id="UP001472677">
    <property type="component" value="Unassembled WGS sequence"/>
</dbReference>
<reference evidence="2 3" key="1">
    <citation type="journal article" date="2024" name="G3 (Bethesda)">
        <title>Genome assembly of Hibiscus sabdariffa L. provides insights into metabolisms of medicinal natural products.</title>
        <authorList>
            <person name="Kim T."/>
        </authorList>
    </citation>
    <scope>NUCLEOTIDE SEQUENCE [LARGE SCALE GENOMIC DNA]</scope>
    <source>
        <strain evidence="2">TK-2024</strain>
        <tissue evidence="2">Old leaves</tissue>
    </source>
</reference>
<gene>
    <name evidence="2" type="ORF">V6N12_042585</name>
</gene>
<organism evidence="2 3">
    <name type="scientific">Hibiscus sabdariffa</name>
    <name type="common">roselle</name>
    <dbReference type="NCBI Taxonomy" id="183260"/>
    <lineage>
        <taxon>Eukaryota</taxon>
        <taxon>Viridiplantae</taxon>
        <taxon>Streptophyta</taxon>
        <taxon>Embryophyta</taxon>
        <taxon>Tracheophyta</taxon>
        <taxon>Spermatophyta</taxon>
        <taxon>Magnoliopsida</taxon>
        <taxon>eudicotyledons</taxon>
        <taxon>Gunneridae</taxon>
        <taxon>Pentapetalae</taxon>
        <taxon>rosids</taxon>
        <taxon>malvids</taxon>
        <taxon>Malvales</taxon>
        <taxon>Malvaceae</taxon>
        <taxon>Malvoideae</taxon>
        <taxon>Hibiscus</taxon>
    </lineage>
</organism>
<evidence type="ECO:0000313" key="3">
    <source>
        <dbReference type="Proteomes" id="UP001472677"/>
    </source>
</evidence>
<dbReference type="EMBL" id="JBBPBM010000015">
    <property type="protein sequence ID" value="KAK8559306.1"/>
    <property type="molecule type" value="Genomic_DNA"/>
</dbReference>
<evidence type="ECO:0000313" key="2">
    <source>
        <dbReference type="EMBL" id="KAK8559306.1"/>
    </source>
</evidence>
<feature type="domain" description="Reverse transcriptase zinc-binding" evidence="1">
    <location>
        <begin position="39"/>
        <end position="102"/>
    </location>
</feature>
<proteinExistence type="predicted"/>
<dbReference type="Pfam" id="PF13966">
    <property type="entry name" value="zf-RVT"/>
    <property type="match status" value="1"/>
</dbReference>